<proteinExistence type="predicted"/>
<organism evidence="2 3">
    <name type="scientific">Protopolystoma xenopodis</name>
    <dbReference type="NCBI Taxonomy" id="117903"/>
    <lineage>
        <taxon>Eukaryota</taxon>
        <taxon>Metazoa</taxon>
        <taxon>Spiralia</taxon>
        <taxon>Lophotrochozoa</taxon>
        <taxon>Platyhelminthes</taxon>
        <taxon>Monogenea</taxon>
        <taxon>Polyopisthocotylea</taxon>
        <taxon>Polystomatidea</taxon>
        <taxon>Polystomatidae</taxon>
        <taxon>Protopolystoma</taxon>
    </lineage>
</organism>
<dbReference type="AlphaFoldDB" id="A0A3S5C4U1"/>
<protein>
    <submittedName>
        <fullName evidence="2">Uncharacterized protein</fullName>
    </submittedName>
</protein>
<evidence type="ECO:0000313" key="3">
    <source>
        <dbReference type="Proteomes" id="UP000784294"/>
    </source>
</evidence>
<dbReference type="Proteomes" id="UP000784294">
    <property type="component" value="Unassembled WGS sequence"/>
</dbReference>
<keyword evidence="3" id="KW-1185">Reference proteome</keyword>
<evidence type="ECO:0000313" key="2">
    <source>
        <dbReference type="EMBL" id="VEL35493.1"/>
    </source>
</evidence>
<comment type="caution">
    <text evidence="2">The sequence shown here is derived from an EMBL/GenBank/DDBJ whole genome shotgun (WGS) entry which is preliminary data.</text>
</comment>
<accession>A0A3S5C4U1</accession>
<dbReference type="OrthoDB" id="6230928at2759"/>
<feature type="compositionally biased region" description="Polar residues" evidence="1">
    <location>
        <begin position="426"/>
        <end position="443"/>
    </location>
</feature>
<evidence type="ECO:0000256" key="1">
    <source>
        <dbReference type="SAM" id="MobiDB-lite"/>
    </source>
</evidence>
<dbReference type="EMBL" id="CAAALY010249973">
    <property type="protein sequence ID" value="VEL35493.1"/>
    <property type="molecule type" value="Genomic_DNA"/>
</dbReference>
<name>A0A3S5C4U1_9PLAT</name>
<reference evidence="2" key="1">
    <citation type="submission" date="2018-11" db="EMBL/GenBank/DDBJ databases">
        <authorList>
            <consortium name="Pathogen Informatics"/>
        </authorList>
    </citation>
    <scope>NUCLEOTIDE SEQUENCE</scope>
</reference>
<gene>
    <name evidence="2" type="ORF">PXEA_LOCUS28933</name>
</gene>
<feature type="region of interest" description="Disordered" evidence="1">
    <location>
        <begin position="426"/>
        <end position="446"/>
    </location>
</feature>
<sequence>MPSQDLDSGVVSEEDYQAHSGITCSCVLCRARYYVSFGQGTEKGLTHMLEQLDYFHILNDQKQIFSYTFPFVPQLNTSYPYGKKCFQEFPNQNFGCYKRHGLSDRRSSAIEDNMFRGQQSLEINRMGLGETTFDSNYRNEQNIASPKMWISKNSVLHIKLSSYVSLERSGTAYRLINYRNNSALALSLNGEYGFAYHYNCRGLVNLHHEKVSINFDKDRQVILRNEDTSFVKKEKEFYRLNSHHWTACRPVSMDSFDRDKTPDILRKASSERGVEEARLRELVEASAIYRDGGGLISDAKIEHKINGDVTVTWFCDGRANSLLVSPLTGGFSLSAKNLGITITPKAEVFIVFADFFVHVGSIQMLVSSGAVLSRIRNPKIHLCLLRLTSSSKDGQNNDAKHFCAYNMKPLGDYRFQGSHFRTINPNHSTPPVQLCPTPTSESSGLPALNESPSLLSIESLHIQKEESDENGLGINEMAVQITEGI</sequence>